<dbReference type="CDD" id="cd06127">
    <property type="entry name" value="DEDDh"/>
    <property type="match status" value="1"/>
</dbReference>
<protein>
    <recommendedName>
        <fullName evidence="4">Exonuclease domain-containing protein</fullName>
    </recommendedName>
</protein>
<proteinExistence type="predicted"/>
<dbReference type="InterPro" id="IPR036397">
    <property type="entry name" value="RNaseH_sf"/>
</dbReference>
<dbReference type="Proteomes" id="UP000177942">
    <property type="component" value="Unassembled WGS sequence"/>
</dbReference>
<evidence type="ECO:0000313" key="5">
    <source>
        <dbReference type="EMBL" id="OGY65537.1"/>
    </source>
</evidence>
<evidence type="ECO:0000256" key="3">
    <source>
        <dbReference type="ARBA" id="ARBA00022839"/>
    </source>
</evidence>
<feature type="domain" description="Exonuclease" evidence="4">
    <location>
        <begin position="27"/>
        <end position="217"/>
    </location>
</feature>
<name>A0A1G1ZNV2_9BACT</name>
<accession>A0A1G1ZNV2</accession>
<dbReference type="PANTHER" id="PTHR30231:SF4">
    <property type="entry name" value="PROTEIN NEN2"/>
    <property type="match status" value="1"/>
</dbReference>
<dbReference type="SMART" id="SM00479">
    <property type="entry name" value="EXOIII"/>
    <property type="match status" value="1"/>
</dbReference>
<sequence>MTKFSAVDTIYISSFIGGSIMNWQDRRIAFTDIETTGLEPFWFPDNYGQHPKLFARHEICEIGLVVASQPDLEIIARGNIKIKIERPRLISPEAKRINGYNEKDWECATSLEDALRQYNNLTNGAIFAAHNVAFDWGFMKIAFTICQIQPALDYHRIDLLSYALAVLQTKGYCLTSYRLNDLAKFLGLPQEPLPHRALNGAMLAYQVYKTLRTLESAKKATPYQANPFDIGAPVS</sequence>
<dbReference type="GO" id="GO:0008408">
    <property type="term" value="F:3'-5' exonuclease activity"/>
    <property type="evidence" value="ECO:0007669"/>
    <property type="project" value="TreeGrafter"/>
</dbReference>
<dbReference type="Pfam" id="PF00929">
    <property type="entry name" value="RNase_T"/>
    <property type="match status" value="1"/>
</dbReference>
<dbReference type="SUPFAM" id="SSF53098">
    <property type="entry name" value="Ribonuclease H-like"/>
    <property type="match status" value="1"/>
</dbReference>
<organism evidence="5 6">
    <name type="scientific">Candidatus Harrisonbacteria bacterium RIFCSPLOWO2_01_FULL_44_18</name>
    <dbReference type="NCBI Taxonomy" id="1798407"/>
    <lineage>
        <taxon>Bacteria</taxon>
        <taxon>Candidatus Harrisoniibacteriota</taxon>
    </lineage>
</organism>
<dbReference type="Gene3D" id="3.30.420.10">
    <property type="entry name" value="Ribonuclease H-like superfamily/Ribonuclease H"/>
    <property type="match status" value="1"/>
</dbReference>
<evidence type="ECO:0000313" key="6">
    <source>
        <dbReference type="Proteomes" id="UP000177942"/>
    </source>
</evidence>
<evidence type="ECO:0000256" key="2">
    <source>
        <dbReference type="ARBA" id="ARBA00022801"/>
    </source>
</evidence>
<dbReference type="PANTHER" id="PTHR30231">
    <property type="entry name" value="DNA POLYMERASE III SUBUNIT EPSILON"/>
    <property type="match status" value="1"/>
</dbReference>
<keyword evidence="1" id="KW-0540">Nuclease</keyword>
<dbReference type="InterPro" id="IPR013520">
    <property type="entry name" value="Ribonucl_H"/>
</dbReference>
<keyword evidence="2" id="KW-0378">Hydrolase</keyword>
<evidence type="ECO:0000256" key="1">
    <source>
        <dbReference type="ARBA" id="ARBA00022722"/>
    </source>
</evidence>
<dbReference type="STRING" id="1798407.A3A16_01585"/>
<dbReference type="EMBL" id="MHJJ01000008">
    <property type="protein sequence ID" value="OGY65537.1"/>
    <property type="molecule type" value="Genomic_DNA"/>
</dbReference>
<evidence type="ECO:0000259" key="4">
    <source>
        <dbReference type="SMART" id="SM00479"/>
    </source>
</evidence>
<comment type="caution">
    <text evidence="5">The sequence shown here is derived from an EMBL/GenBank/DDBJ whole genome shotgun (WGS) entry which is preliminary data.</text>
</comment>
<dbReference type="GO" id="GO:0003676">
    <property type="term" value="F:nucleic acid binding"/>
    <property type="evidence" value="ECO:0007669"/>
    <property type="project" value="InterPro"/>
</dbReference>
<reference evidence="5 6" key="1">
    <citation type="journal article" date="2016" name="Nat. Commun.">
        <title>Thousands of microbial genomes shed light on interconnected biogeochemical processes in an aquifer system.</title>
        <authorList>
            <person name="Anantharaman K."/>
            <person name="Brown C.T."/>
            <person name="Hug L.A."/>
            <person name="Sharon I."/>
            <person name="Castelle C.J."/>
            <person name="Probst A.J."/>
            <person name="Thomas B.C."/>
            <person name="Singh A."/>
            <person name="Wilkins M.J."/>
            <person name="Karaoz U."/>
            <person name="Brodie E.L."/>
            <person name="Williams K.H."/>
            <person name="Hubbard S.S."/>
            <person name="Banfield J.F."/>
        </authorList>
    </citation>
    <scope>NUCLEOTIDE SEQUENCE [LARGE SCALE GENOMIC DNA]</scope>
</reference>
<dbReference type="AlphaFoldDB" id="A0A1G1ZNV2"/>
<gene>
    <name evidence="5" type="ORF">A3A16_01585</name>
</gene>
<keyword evidence="3" id="KW-0269">Exonuclease</keyword>
<dbReference type="InterPro" id="IPR012337">
    <property type="entry name" value="RNaseH-like_sf"/>
</dbReference>